<proteinExistence type="predicted"/>
<evidence type="ECO:0000313" key="2">
    <source>
        <dbReference type="Proteomes" id="UP000198356"/>
    </source>
</evidence>
<keyword evidence="2" id="KW-1185">Reference proteome</keyword>
<reference evidence="1 2" key="1">
    <citation type="submission" date="2017-06" db="EMBL/GenBank/DDBJ databases">
        <authorList>
            <person name="Kim H.J."/>
            <person name="Triplett B.A."/>
        </authorList>
    </citation>
    <scope>NUCLEOTIDE SEQUENCE [LARGE SCALE GENOMIC DNA]</scope>
    <source>
        <strain evidence="1 2">DSM 18704</strain>
    </source>
</reference>
<dbReference type="Proteomes" id="UP000198356">
    <property type="component" value="Unassembled WGS sequence"/>
</dbReference>
<sequence length="145" mass="15850">MAIDKSGTWWVGSEPQDIGGFLEAYSAKSYKTDLFRLSTCKCGGTAFSLLADEDEGCAQRICARCGEEHFLCDSEDYLEDATLEAWECVECEGAVANVGVGFSLYEDGEIRWLYVGARCAACGMLGCYSSWKVAYAPSKQLIEQA</sequence>
<dbReference type="EMBL" id="FZOU01000007">
    <property type="protein sequence ID" value="SNT32805.1"/>
    <property type="molecule type" value="Genomic_DNA"/>
</dbReference>
<name>A0A239LQZ8_9BACT</name>
<evidence type="ECO:0000313" key="1">
    <source>
        <dbReference type="EMBL" id="SNT32805.1"/>
    </source>
</evidence>
<dbReference type="RefSeq" id="WP_089409821.1">
    <property type="nucleotide sequence ID" value="NZ_FZOU01000007.1"/>
</dbReference>
<dbReference type="OrthoDB" id="281728at2"/>
<accession>A0A239LQZ8</accession>
<gene>
    <name evidence="1" type="ORF">SAMN05421770_107214</name>
</gene>
<protein>
    <submittedName>
        <fullName evidence="1">Uncharacterized protein</fullName>
    </submittedName>
</protein>
<dbReference type="AlphaFoldDB" id="A0A239LQZ8"/>
<organism evidence="1 2">
    <name type="scientific">Granulicella rosea</name>
    <dbReference type="NCBI Taxonomy" id="474952"/>
    <lineage>
        <taxon>Bacteria</taxon>
        <taxon>Pseudomonadati</taxon>
        <taxon>Acidobacteriota</taxon>
        <taxon>Terriglobia</taxon>
        <taxon>Terriglobales</taxon>
        <taxon>Acidobacteriaceae</taxon>
        <taxon>Granulicella</taxon>
    </lineage>
</organism>